<dbReference type="PANTHER" id="PTHR42788:SF13">
    <property type="entry name" value="ALIPHATIC SULFONATES IMPORT ATP-BINDING PROTEIN SSUB"/>
    <property type="match status" value="1"/>
</dbReference>
<dbReference type="GO" id="GO:0016887">
    <property type="term" value="F:ATP hydrolysis activity"/>
    <property type="evidence" value="ECO:0007669"/>
    <property type="project" value="InterPro"/>
</dbReference>
<sequence length="275" mass="30702">MGQPPINSTGEARTIPVIEARGVDHYYEGQGGWNHALSNLNLTIPHEEFLCIVGPSGCGKSTFLKIVMGLLKPMRGQVLLEGKPIEGPGTDRGVVFQEPALFAWRTVIENVEFGLQMQKVPKAEARRRAQEVLDVVGLGHVTDLYPYQLSGGMRARVAVARAWALRSANLLLMDEPFAAIDAINRMALQDYLVDTWMKDRRTVIYITHDIDEAVYLGDRILLMRPSPGRIGRFFEVNAPRPRDRSSAEFAELKGLITEEMHRFSSENTSIQEDAA</sequence>
<dbReference type="SMART" id="SM00382">
    <property type="entry name" value="AAA"/>
    <property type="match status" value="1"/>
</dbReference>
<gene>
    <name evidence="6" type="ORF">GCM10011385_33990</name>
</gene>
<evidence type="ECO:0000313" key="6">
    <source>
        <dbReference type="EMBL" id="GGA77058.1"/>
    </source>
</evidence>
<dbReference type="InterPro" id="IPR003439">
    <property type="entry name" value="ABC_transporter-like_ATP-bd"/>
</dbReference>
<name>A0A916S189_9HYPH</name>
<dbReference type="InterPro" id="IPR003593">
    <property type="entry name" value="AAA+_ATPase"/>
</dbReference>
<evidence type="ECO:0000256" key="1">
    <source>
        <dbReference type="ARBA" id="ARBA00005417"/>
    </source>
</evidence>
<dbReference type="PANTHER" id="PTHR42788">
    <property type="entry name" value="TAURINE IMPORT ATP-BINDING PROTEIN-RELATED"/>
    <property type="match status" value="1"/>
</dbReference>
<reference evidence="6" key="1">
    <citation type="journal article" date="2014" name="Int. J. Syst. Evol. Microbiol.">
        <title>Complete genome sequence of Corynebacterium casei LMG S-19264T (=DSM 44701T), isolated from a smear-ripened cheese.</title>
        <authorList>
            <consortium name="US DOE Joint Genome Institute (JGI-PGF)"/>
            <person name="Walter F."/>
            <person name="Albersmeier A."/>
            <person name="Kalinowski J."/>
            <person name="Ruckert C."/>
        </authorList>
    </citation>
    <scope>NUCLEOTIDE SEQUENCE</scope>
    <source>
        <strain evidence="6">CGMCC 1.15320</strain>
    </source>
</reference>
<accession>A0A916S189</accession>
<dbReference type="SUPFAM" id="SSF52540">
    <property type="entry name" value="P-loop containing nucleoside triphosphate hydrolases"/>
    <property type="match status" value="1"/>
</dbReference>
<comment type="caution">
    <text evidence="6">The sequence shown here is derived from an EMBL/GenBank/DDBJ whole genome shotgun (WGS) entry which is preliminary data.</text>
</comment>
<evidence type="ECO:0000256" key="4">
    <source>
        <dbReference type="ARBA" id="ARBA00022840"/>
    </source>
</evidence>
<organism evidence="6 7">
    <name type="scientific">Nitratireductor aestuarii</name>
    <dbReference type="NCBI Taxonomy" id="1735103"/>
    <lineage>
        <taxon>Bacteria</taxon>
        <taxon>Pseudomonadati</taxon>
        <taxon>Pseudomonadota</taxon>
        <taxon>Alphaproteobacteria</taxon>
        <taxon>Hyphomicrobiales</taxon>
        <taxon>Phyllobacteriaceae</taxon>
        <taxon>Nitratireductor</taxon>
    </lineage>
</organism>
<dbReference type="RefSeq" id="WP_210315556.1">
    <property type="nucleotide sequence ID" value="NZ_BMIF01000012.1"/>
</dbReference>
<reference evidence="6" key="2">
    <citation type="submission" date="2020-09" db="EMBL/GenBank/DDBJ databases">
        <authorList>
            <person name="Sun Q."/>
            <person name="Zhou Y."/>
        </authorList>
    </citation>
    <scope>NUCLEOTIDE SEQUENCE</scope>
    <source>
        <strain evidence="6">CGMCC 1.15320</strain>
    </source>
</reference>
<dbReference type="AlphaFoldDB" id="A0A916S189"/>
<evidence type="ECO:0000259" key="5">
    <source>
        <dbReference type="PROSITE" id="PS50893"/>
    </source>
</evidence>
<dbReference type="GO" id="GO:0005524">
    <property type="term" value="F:ATP binding"/>
    <property type="evidence" value="ECO:0007669"/>
    <property type="project" value="UniProtKB-KW"/>
</dbReference>
<feature type="domain" description="ABC transporter" evidence="5">
    <location>
        <begin position="20"/>
        <end position="250"/>
    </location>
</feature>
<evidence type="ECO:0000313" key="7">
    <source>
        <dbReference type="Proteomes" id="UP000636264"/>
    </source>
</evidence>
<dbReference type="InterPro" id="IPR027417">
    <property type="entry name" value="P-loop_NTPase"/>
</dbReference>
<dbReference type="CDD" id="cd03293">
    <property type="entry name" value="ABC_NrtD_SsuB_transporters"/>
    <property type="match status" value="1"/>
</dbReference>
<dbReference type="Gene3D" id="3.40.50.300">
    <property type="entry name" value="P-loop containing nucleotide triphosphate hydrolases"/>
    <property type="match status" value="1"/>
</dbReference>
<protein>
    <submittedName>
        <fullName evidence="6">ATP-binding protein</fullName>
    </submittedName>
</protein>
<dbReference type="PROSITE" id="PS00211">
    <property type="entry name" value="ABC_TRANSPORTER_1"/>
    <property type="match status" value="1"/>
</dbReference>
<dbReference type="Proteomes" id="UP000636264">
    <property type="component" value="Unassembled WGS sequence"/>
</dbReference>
<keyword evidence="4 6" id="KW-0067">ATP-binding</keyword>
<keyword evidence="2" id="KW-0813">Transport</keyword>
<dbReference type="Pfam" id="PF00005">
    <property type="entry name" value="ABC_tran"/>
    <property type="match status" value="1"/>
</dbReference>
<dbReference type="PROSITE" id="PS50893">
    <property type="entry name" value="ABC_TRANSPORTER_2"/>
    <property type="match status" value="1"/>
</dbReference>
<keyword evidence="3" id="KW-0547">Nucleotide-binding</keyword>
<evidence type="ECO:0000256" key="3">
    <source>
        <dbReference type="ARBA" id="ARBA00022741"/>
    </source>
</evidence>
<dbReference type="EMBL" id="BMIF01000012">
    <property type="protein sequence ID" value="GGA77058.1"/>
    <property type="molecule type" value="Genomic_DNA"/>
</dbReference>
<evidence type="ECO:0000256" key="2">
    <source>
        <dbReference type="ARBA" id="ARBA00022448"/>
    </source>
</evidence>
<proteinExistence type="inferred from homology"/>
<dbReference type="InterPro" id="IPR050166">
    <property type="entry name" value="ABC_transporter_ATP-bind"/>
</dbReference>
<comment type="similarity">
    <text evidence="1">Belongs to the ABC transporter superfamily.</text>
</comment>
<keyword evidence="7" id="KW-1185">Reference proteome</keyword>
<dbReference type="InterPro" id="IPR017871">
    <property type="entry name" value="ABC_transporter-like_CS"/>
</dbReference>